<dbReference type="Pfam" id="PF01136">
    <property type="entry name" value="Peptidase_U32"/>
    <property type="match status" value="1"/>
</dbReference>
<dbReference type="InterPro" id="IPR051454">
    <property type="entry name" value="RNA/ubiquinone_mod_enzymes"/>
</dbReference>
<protein>
    <submittedName>
        <fullName evidence="2">U32 family peptidase</fullName>
    </submittedName>
</protein>
<accession>A0A9D2BU70</accession>
<evidence type="ECO:0000313" key="3">
    <source>
        <dbReference type="Proteomes" id="UP000886751"/>
    </source>
</evidence>
<reference evidence="2" key="1">
    <citation type="journal article" date="2021" name="PeerJ">
        <title>Extensive microbial diversity within the chicken gut microbiome revealed by metagenomics and culture.</title>
        <authorList>
            <person name="Gilroy R."/>
            <person name="Ravi A."/>
            <person name="Getino M."/>
            <person name="Pursley I."/>
            <person name="Horton D.L."/>
            <person name="Alikhan N.F."/>
            <person name="Baker D."/>
            <person name="Gharbi K."/>
            <person name="Hall N."/>
            <person name="Watson M."/>
            <person name="Adriaenssens E.M."/>
            <person name="Foster-Nyarko E."/>
            <person name="Jarju S."/>
            <person name="Secka A."/>
            <person name="Antonio M."/>
            <person name="Oren A."/>
            <person name="Chaudhuri R.R."/>
            <person name="La Ragione R."/>
            <person name="Hildebrand F."/>
            <person name="Pallen M.J."/>
        </authorList>
    </citation>
    <scope>NUCLEOTIDE SEQUENCE</scope>
    <source>
        <strain evidence="2">ChiHecec2B26-7398</strain>
    </source>
</reference>
<evidence type="ECO:0000259" key="1">
    <source>
        <dbReference type="Pfam" id="PF12392"/>
    </source>
</evidence>
<dbReference type="PANTHER" id="PTHR30217:SF10">
    <property type="entry name" value="23S RRNA 5-HYDROXYCYTIDINE C2501 SYNTHASE"/>
    <property type="match status" value="1"/>
</dbReference>
<comment type="caution">
    <text evidence="2">The sequence shown here is derived from an EMBL/GenBank/DDBJ whole genome shotgun (WGS) entry which is preliminary data.</text>
</comment>
<dbReference type="InterPro" id="IPR020988">
    <property type="entry name" value="Pept_U32_collagenase"/>
</dbReference>
<dbReference type="SUPFAM" id="SSF51391">
    <property type="entry name" value="Thiamin phosphate synthase"/>
    <property type="match status" value="1"/>
</dbReference>
<dbReference type="PANTHER" id="PTHR30217">
    <property type="entry name" value="PEPTIDASE U32 FAMILY"/>
    <property type="match status" value="1"/>
</dbReference>
<proteinExistence type="predicted"/>
<gene>
    <name evidence="2" type="ORF">H9846_07030</name>
</gene>
<feature type="domain" description="Peptidase U32 collagenase" evidence="1">
    <location>
        <begin position="324"/>
        <end position="417"/>
    </location>
</feature>
<dbReference type="AlphaFoldDB" id="A0A9D2BU70"/>
<dbReference type="EMBL" id="DXEI01000105">
    <property type="protein sequence ID" value="HIX95195.1"/>
    <property type="molecule type" value="Genomic_DNA"/>
</dbReference>
<organism evidence="2 3">
    <name type="scientific">Candidatus Gemmiger excrementipullorum</name>
    <dbReference type="NCBI Taxonomy" id="2838610"/>
    <lineage>
        <taxon>Bacteria</taxon>
        <taxon>Bacillati</taxon>
        <taxon>Bacillota</taxon>
        <taxon>Clostridia</taxon>
        <taxon>Eubacteriales</taxon>
        <taxon>Gemmiger</taxon>
    </lineage>
</organism>
<feature type="non-terminal residue" evidence="2">
    <location>
        <position position="417"/>
    </location>
</feature>
<evidence type="ECO:0000313" key="2">
    <source>
        <dbReference type="EMBL" id="HIX95195.1"/>
    </source>
</evidence>
<dbReference type="Pfam" id="PF12392">
    <property type="entry name" value="DUF3656"/>
    <property type="match status" value="1"/>
</dbReference>
<dbReference type="InterPro" id="IPR001539">
    <property type="entry name" value="Peptidase_U32"/>
</dbReference>
<reference evidence="2" key="2">
    <citation type="submission" date="2021-04" db="EMBL/GenBank/DDBJ databases">
        <authorList>
            <person name="Gilroy R."/>
        </authorList>
    </citation>
    <scope>NUCLEOTIDE SEQUENCE</scope>
    <source>
        <strain evidence="2">ChiHecec2B26-7398</strain>
    </source>
</reference>
<name>A0A9D2BU70_9FIRM</name>
<dbReference type="PROSITE" id="PS01276">
    <property type="entry name" value="PEPTIDASE_U32"/>
    <property type="match status" value="1"/>
</dbReference>
<dbReference type="Proteomes" id="UP000886751">
    <property type="component" value="Unassembled WGS sequence"/>
</dbReference>
<dbReference type="InterPro" id="IPR036206">
    <property type="entry name" value="ThiamineP_synth_sf"/>
</dbReference>
<sequence>MRAARSHAPRPEILAPAGNADMLRAAVLSGADAVYLGLTGYNARRSAGNFTPEELSRAAAFCHARGVRVHVTLNTLVFGPELPGLADAVRAVAQAGADAVIADDLAVAALVKKIAPELALHGSTQMSIHTPEGARQLAAMGYDRVILARELSLDEIRAVAAASPIEVEAFVHGAMCMAVSGQCMMSAFLGGRSGNRGACAGPCRLPFDAAPTVGALRPGQPGQACHLSLKDMDHIPHLRELRDAGVASVKIEGRLRTPEYAAAAVAACRAARAGEPYDEALLRDIFSRSGFTDGYLTGRNDKNMFGVRTEQDAAATRAAAPRARELYRRELARVPVDFEVSVPAGSGGRIRLQATDPEGRTAAAISRSAAQPAQRNQRESIARSLAKTGGTPFASGALQLPDAVCTQFLPGSEWNEL</sequence>